<evidence type="ECO:0000256" key="5">
    <source>
        <dbReference type="ARBA" id="ARBA00023027"/>
    </source>
</evidence>
<reference evidence="7 8" key="1">
    <citation type="submission" date="2020-08" db="EMBL/GenBank/DDBJ databases">
        <title>Functional genomics of gut bacteria from endangered species of beetles.</title>
        <authorList>
            <person name="Carlos-Shanley C."/>
        </authorList>
    </citation>
    <scope>NUCLEOTIDE SEQUENCE [LARGE SCALE GENOMIC DNA]</scope>
    <source>
        <strain evidence="7 8">S00142</strain>
    </source>
</reference>
<dbReference type="SUPFAM" id="SSF51905">
    <property type="entry name" value="FAD/NAD(P)-binding domain"/>
    <property type="match status" value="1"/>
</dbReference>
<comment type="caution">
    <text evidence="7">The sequence shown here is derived from an EMBL/GenBank/DDBJ whole genome shotgun (WGS) entry which is preliminary data.</text>
</comment>
<dbReference type="InterPro" id="IPR002937">
    <property type="entry name" value="Amino_oxidase"/>
</dbReference>
<evidence type="ECO:0000313" key="8">
    <source>
        <dbReference type="Proteomes" id="UP000561681"/>
    </source>
</evidence>
<evidence type="ECO:0000313" key="7">
    <source>
        <dbReference type="EMBL" id="MBB4800789.1"/>
    </source>
</evidence>
<accession>A0A7W7IUH5</accession>
<evidence type="ECO:0000256" key="4">
    <source>
        <dbReference type="ARBA" id="ARBA00022857"/>
    </source>
</evidence>
<dbReference type="GO" id="GO:0051786">
    <property type="term" value="F:all-trans-retinol 13,14-reductase activity"/>
    <property type="evidence" value="ECO:0007669"/>
    <property type="project" value="UniProtKB-EC"/>
</dbReference>
<protein>
    <submittedName>
        <fullName evidence="7">All-trans-retinol 13,14-reductase</fullName>
        <ecNumber evidence="7">1.3.99.23</ecNumber>
    </submittedName>
</protein>
<dbReference type="PANTHER" id="PTHR46091">
    <property type="entry name" value="BLR7054 PROTEIN"/>
    <property type="match status" value="1"/>
</dbReference>
<dbReference type="Pfam" id="PF01593">
    <property type="entry name" value="Amino_oxidase"/>
    <property type="match status" value="1"/>
</dbReference>
<feature type="domain" description="Amine oxidase" evidence="6">
    <location>
        <begin position="14"/>
        <end position="312"/>
    </location>
</feature>
<evidence type="ECO:0000256" key="3">
    <source>
        <dbReference type="ARBA" id="ARBA00022827"/>
    </source>
</evidence>
<dbReference type="AlphaFoldDB" id="A0A7W7IUH5"/>
<dbReference type="EC" id="1.3.99.23" evidence="7"/>
<keyword evidence="3" id="KW-0274">FAD</keyword>
<name>A0A7W7IUH5_9FLAO</name>
<evidence type="ECO:0000256" key="2">
    <source>
        <dbReference type="ARBA" id="ARBA00022729"/>
    </source>
</evidence>
<dbReference type="PANTHER" id="PTHR46091:SF3">
    <property type="entry name" value="AMINE OXIDASE DOMAIN-CONTAINING PROTEIN"/>
    <property type="match status" value="1"/>
</dbReference>
<dbReference type="Proteomes" id="UP000561681">
    <property type="component" value="Unassembled WGS sequence"/>
</dbReference>
<dbReference type="RefSeq" id="WP_184158698.1">
    <property type="nucleotide sequence ID" value="NZ_JACHLD010000001.1"/>
</dbReference>
<keyword evidence="2" id="KW-0732">Signal</keyword>
<keyword evidence="4" id="KW-0521">NADP</keyword>
<dbReference type="Gene3D" id="3.50.50.60">
    <property type="entry name" value="FAD/NAD(P)-binding domain"/>
    <property type="match status" value="2"/>
</dbReference>
<sequence>MKNEYDVVIIGSGLGGLVSAVILAKEGYSVCVLEKNNQYGGNLQTFVRDKTIFDTGIHYIGGLGEGQNLHQYFKYIGIMDHLNLKKLDENGFDIISFDDDKIEYPHAQGFENFVEKLTHFFPEEKENLEKYCQKIKEVCKAFPLYNLESQGRYDDQVLTLNAKETIDSFTENEKLKAVLSGSNFLYAGIAEKSPFYVHALIVNSYIESSWRCINGGSQITKQLLKQLKKYGGEFFKHKEVTKIEVENHKVNSVKMKDGTEVSGTYFISNIEPKTTLKLAGQENFRKPFFSRIQNLESVLSAFSLYIVFKPKTFKYINHNYYHFKSSNDVWSSYEYDENSWPKTFMASMSPSKKEEEWADGMTFLTYMKYEEVKDWENTFNTTFDENDRGESYEGFKNRKAAKFLEEVEKKFLGIKDCIKSIHTSTPLSYRDYIGGDGGNMYGYVKDSNNPMKTLIPSKTKIENLYLTGQSINMHGVLGVTVGAVVTCSEIVGKEYLLEKIKKASE</sequence>
<keyword evidence="5" id="KW-0520">NAD</keyword>
<keyword evidence="1" id="KW-0285">Flavoprotein</keyword>
<keyword evidence="7" id="KW-0560">Oxidoreductase</keyword>
<dbReference type="EMBL" id="JACHLD010000001">
    <property type="protein sequence ID" value="MBB4800789.1"/>
    <property type="molecule type" value="Genomic_DNA"/>
</dbReference>
<evidence type="ECO:0000256" key="1">
    <source>
        <dbReference type="ARBA" id="ARBA00022630"/>
    </source>
</evidence>
<dbReference type="InterPro" id="IPR036188">
    <property type="entry name" value="FAD/NAD-bd_sf"/>
</dbReference>
<organism evidence="7 8">
    <name type="scientific">Flavobacterium nitrogenifigens</name>
    <dbReference type="NCBI Taxonomy" id="1617283"/>
    <lineage>
        <taxon>Bacteria</taxon>
        <taxon>Pseudomonadati</taxon>
        <taxon>Bacteroidota</taxon>
        <taxon>Flavobacteriia</taxon>
        <taxon>Flavobacteriales</taxon>
        <taxon>Flavobacteriaceae</taxon>
        <taxon>Flavobacterium</taxon>
    </lineage>
</organism>
<evidence type="ECO:0000259" key="6">
    <source>
        <dbReference type="Pfam" id="PF01593"/>
    </source>
</evidence>
<keyword evidence="8" id="KW-1185">Reference proteome</keyword>
<proteinExistence type="predicted"/>
<gene>
    <name evidence="7" type="ORF">HNP37_000828</name>
</gene>
<dbReference type="InterPro" id="IPR052206">
    <property type="entry name" value="Retinol_saturase"/>
</dbReference>